<keyword evidence="1" id="KW-0472">Membrane</keyword>
<evidence type="ECO:0000313" key="3">
    <source>
        <dbReference type="Proteomes" id="UP000314223"/>
    </source>
</evidence>
<keyword evidence="1" id="KW-1133">Transmembrane helix</keyword>
<sequence>MVSAPIILRQRSGPIITVIVWAFLAFLLGDALLRGAWDTVGRFGPGLVLIGWLAFIVLWRPALVVGTDEVEVREILRTTTVPFTRIRDIRLGSVVTIETASAEGVERTIRPWNAPGMPRRKIDSGLTGGTRPESLDNHPAFELLRRWEHAQAHAPGTAARRGPSGVAEDVSTRWSRGVIGVTLVLVLLVAVGLI</sequence>
<proteinExistence type="predicted"/>
<evidence type="ECO:0000256" key="1">
    <source>
        <dbReference type="SAM" id="Phobius"/>
    </source>
</evidence>
<dbReference type="Proteomes" id="UP000314223">
    <property type="component" value="Unassembled WGS sequence"/>
</dbReference>
<feature type="transmembrane region" description="Helical" evidence="1">
    <location>
        <begin position="12"/>
        <end position="33"/>
    </location>
</feature>
<dbReference type="AlphaFoldDB" id="A0A5C4X2Q0"/>
<protein>
    <recommendedName>
        <fullName evidence="4">PH domain-containing protein</fullName>
    </recommendedName>
</protein>
<comment type="caution">
    <text evidence="2">The sequence shown here is derived from an EMBL/GenBank/DDBJ whole genome shotgun (WGS) entry which is preliminary data.</text>
</comment>
<evidence type="ECO:0000313" key="2">
    <source>
        <dbReference type="EMBL" id="TNM54459.1"/>
    </source>
</evidence>
<dbReference type="EMBL" id="VDMQ01000006">
    <property type="protein sequence ID" value="TNM54459.1"/>
    <property type="molecule type" value="Genomic_DNA"/>
</dbReference>
<feature type="transmembrane region" description="Helical" evidence="1">
    <location>
        <begin position="174"/>
        <end position="193"/>
    </location>
</feature>
<feature type="transmembrane region" description="Helical" evidence="1">
    <location>
        <begin position="40"/>
        <end position="59"/>
    </location>
</feature>
<keyword evidence="1" id="KW-0812">Transmembrane</keyword>
<reference evidence="2 3" key="1">
    <citation type="submission" date="2019-06" db="EMBL/GenBank/DDBJ databases">
        <authorList>
            <person name="Mardanova A.M."/>
            <person name="Pudova D.S."/>
            <person name="Shagimardanova E.I."/>
            <person name="Gogoleva N.E."/>
            <person name="Lutfullin M.T."/>
            <person name="Hadieva G.F."/>
            <person name="Sharipova M.R."/>
        </authorList>
    </citation>
    <scope>NUCLEOTIDE SEQUENCE [LARGE SCALE GENOMIC DNA]</scope>
    <source>
        <strain evidence="2 3">MG-1</strain>
    </source>
</reference>
<evidence type="ECO:0008006" key="4">
    <source>
        <dbReference type="Google" id="ProtNLM"/>
    </source>
</evidence>
<organism evidence="2 3">
    <name type="scientific">Brevibacterium sediminis</name>
    <dbReference type="NCBI Taxonomy" id="1857024"/>
    <lineage>
        <taxon>Bacteria</taxon>
        <taxon>Bacillati</taxon>
        <taxon>Actinomycetota</taxon>
        <taxon>Actinomycetes</taxon>
        <taxon>Micrococcales</taxon>
        <taxon>Brevibacteriaceae</taxon>
        <taxon>Brevibacterium</taxon>
    </lineage>
</organism>
<accession>A0A5C4X2Q0</accession>
<gene>
    <name evidence="2" type="ORF">FHQ09_11425</name>
</gene>
<name>A0A5C4X2Q0_9MICO</name>